<dbReference type="EMBL" id="JBAKIA010000011">
    <property type="protein sequence ID" value="MEJ8475511.1"/>
    <property type="molecule type" value="Genomic_DNA"/>
</dbReference>
<reference evidence="2 3" key="1">
    <citation type="submission" date="2024-02" db="EMBL/GenBank/DDBJ databases">
        <title>Roseibium algae sp. nov., isolated from marine alga (Grateloupia sp.), showing potential in myo-inositol conversion.</title>
        <authorList>
            <person name="Wang Y."/>
        </authorList>
    </citation>
    <scope>NUCLEOTIDE SEQUENCE [LARGE SCALE GENOMIC DNA]</scope>
    <source>
        <strain evidence="2 3">H3510</strain>
    </source>
</reference>
<comment type="caution">
    <text evidence="2">The sequence shown here is derived from an EMBL/GenBank/DDBJ whole genome shotgun (WGS) entry which is preliminary data.</text>
</comment>
<feature type="repeat" description="TPR" evidence="1">
    <location>
        <begin position="422"/>
        <end position="455"/>
    </location>
</feature>
<dbReference type="Pfam" id="PF13432">
    <property type="entry name" value="TPR_16"/>
    <property type="match status" value="1"/>
</dbReference>
<dbReference type="Proteomes" id="UP001385499">
    <property type="component" value="Unassembled WGS sequence"/>
</dbReference>
<dbReference type="Pfam" id="PF13414">
    <property type="entry name" value="TPR_11"/>
    <property type="match status" value="1"/>
</dbReference>
<proteinExistence type="predicted"/>
<evidence type="ECO:0000313" key="2">
    <source>
        <dbReference type="EMBL" id="MEJ8475511.1"/>
    </source>
</evidence>
<gene>
    <name evidence="2" type="ORF">V6575_15550</name>
</gene>
<dbReference type="SUPFAM" id="SSF48452">
    <property type="entry name" value="TPR-like"/>
    <property type="match status" value="2"/>
</dbReference>
<dbReference type="PANTHER" id="PTHR12558">
    <property type="entry name" value="CELL DIVISION CYCLE 16,23,27"/>
    <property type="match status" value="1"/>
</dbReference>
<dbReference type="PANTHER" id="PTHR12558:SF13">
    <property type="entry name" value="CELL DIVISION CYCLE PROTEIN 27 HOMOLOG"/>
    <property type="match status" value="1"/>
</dbReference>
<feature type="repeat" description="TPR" evidence="1">
    <location>
        <begin position="281"/>
        <end position="314"/>
    </location>
</feature>
<evidence type="ECO:0000313" key="3">
    <source>
        <dbReference type="Proteomes" id="UP001385499"/>
    </source>
</evidence>
<protein>
    <submittedName>
        <fullName evidence="2">Tetratricopeptide repeat protein</fullName>
    </submittedName>
</protein>
<dbReference type="InterPro" id="IPR011990">
    <property type="entry name" value="TPR-like_helical_dom_sf"/>
</dbReference>
<dbReference type="SMART" id="SM00028">
    <property type="entry name" value="TPR"/>
    <property type="match status" value="8"/>
</dbReference>
<dbReference type="PROSITE" id="PS50293">
    <property type="entry name" value="TPR_REGION"/>
    <property type="match status" value="1"/>
</dbReference>
<name>A0ABU8TMX4_9HYPH</name>
<dbReference type="InterPro" id="IPR019734">
    <property type="entry name" value="TPR_rpt"/>
</dbReference>
<keyword evidence="1" id="KW-0802">TPR repeat</keyword>
<dbReference type="RefSeq" id="WP_340275623.1">
    <property type="nucleotide sequence ID" value="NZ_JBAKIA010000011.1"/>
</dbReference>
<dbReference type="PROSITE" id="PS50005">
    <property type="entry name" value="TPR"/>
    <property type="match status" value="2"/>
</dbReference>
<accession>A0ABU8TMX4</accession>
<dbReference type="Gene3D" id="1.25.40.10">
    <property type="entry name" value="Tetratricopeptide repeat domain"/>
    <property type="match status" value="2"/>
</dbReference>
<evidence type="ECO:0000256" key="1">
    <source>
        <dbReference type="PROSITE-ProRule" id="PRU00339"/>
    </source>
</evidence>
<organism evidence="2 3">
    <name type="scientific">Roseibium algae</name>
    <dbReference type="NCBI Taxonomy" id="3123038"/>
    <lineage>
        <taxon>Bacteria</taxon>
        <taxon>Pseudomonadati</taxon>
        <taxon>Pseudomonadota</taxon>
        <taxon>Alphaproteobacteria</taxon>
        <taxon>Hyphomicrobiales</taxon>
        <taxon>Stappiaceae</taxon>
        <taxon>Roseibium</taxon>
    </lineage>
</organism>
<sequence length="520" mass="57970">MRPRFFQEALVADPDNTALLERAFILNLANGDILEAVNYSEEMEQLGIENFLARLTRGADAVALGNYDEAVEILTPTSAGPLAQLSTDISRAWALFGAGKTDEALKIIDDLKGPSWFEVFKETHQALISYAAGRNEQALEHIEAAYKADRGAIRVIDAYARILAANNRKDEALKVLDDYDRLLRGHPLLEFTRQEIDADKPLPLVSTPAAGISEVLYGLGSAIGRDGAEELSTSYLQLALHLDPQAEFAAVALGGMFERMGLQERAIAVLKQVPDASPLKRDAEIQIGLNYNSLEQIDEARSHLEALIKEDPSDLEAIIALGNVLRGHKLFEESEAVYTQGIDTIPELSQEHWLLFYFRGICRERLDKWQASEADFRQALELSKDQPLVLNYLGYSLVDQGLKLDEALEMIEKAVELRPTDGYIVDSLGWVFYRLGRYDEAVTQLERAIELRPSDPVINDHLGDAYWQVGRRNEARFQWNHARDLKPDEEELPIILDKIANGLSEEATNEAKAGNSKNGG</sequence>
<keyword evidence="3" id="KW-1185">Reference proteome</keyword>